<evidence type="ECO:0000256" key="1">
    <source>
        <dbReference type="SAM" id="MobiDB-lite"/>
    </source>
</evidence>
<evidence type="ECO:0000313" key="3">
    <source>
        <dbReference type="Proteomes" id="UP000076532"/>
    </source>
</evidence>
<protein>
    <submittedName>
        <fullName evidence="2">Uncharacterized protein</fullName>
    </submittedName>
</protein>
<feature type="region of interest" description="Disordered" evidence="1">
    <location>
        <begin position="120"/>
        <end position="157"/>
    </location>
</feature>
<name>A0A166RU66_9AGAM</name>
<gene>
    <name evidence="2" type="ORF">FIBSPDRAFT_885514</name>
</gene>
<keyword evidence="3" id="KW-1185">Reference proteome</keyword>
<accession>A0A166RU66</accession>
<evidence type="ECO:0000313" key="2">
    <source>
        <dbReference type="EMBL" id="KZP28657.1"/>
    </source>
</evidence>
<feature type="compositionally biased region" description="Basic and acidic residues" evidence="1">
    <location>
        <begin position="73"/>
        <end position="94"/>
    </location>
</feature>
<feature type="compositionally biased region" description="Basic and acidic residues" evidence="1">
    <location>
        <begin position="142"/>
        <end position="157"/>
    </location>
</feature>
<feature type="region of interest" description="Disordered" evidence="1">
    <location>
        <begin position="247"/>
        <end position="270"/>
    </location>
</feature>
<organism evidence="2 3">
    <name type="scientific">Athelia psychrophila</name>
    <dbReference type="NCBI Taxonomy" id="1759441"/>
    <lineage>
        <taxon>Eukaryota</taxon>
        <taxon>Fungi</taxon>
        <taxon>Dikarya</taxon>
        <taxon>Basidiomycota</taxon>
        <taxon>Agaricomycotina</taxon>
        <taxon>Agaricomycetes</taxon>
        <taxon>Agaricomycetidae</taxon>
        <taxon>Atheliales</taxon>
        <taxon>Atheliaceae</taxon>
        <taxon>Athelia</taxon>
    </lineage>
</organism>
<feature type="compositionally biased region" description="Basic and acidic residues" evidence="1">
    <location>
        <begin position="248"/>
        <end position="270"/>
    </location>
</feature>
<dbReference type="AlphaFoldDB" id="A0A166RU66"/>
<feature type="region of interest" description="Disordered" evidence="1">
    <location>
        <begin position="56"/>
        <end position="107"/>
    </location>
</feature>
<dbReference type="EMBL" id="KV417502">
    <property type="protein sequence ID" value="KZP28657.1"/>
    <property type="molecule type" value="Genomic_DNA"/>
</dbReference>
<sequence>MAATVSTMVLVQEDLNGTAWIEGKASRADGQVETKQMAVEYLVGKVVTVKETTVVSTTLGEPHSRGSSHHRPGGRDHRRDGEVGVGGGRRDGRADGPAADGVAEGDRNVADGAVAGVGAEGAVGAGRTSEDVGDVESGNPSHGDRSGPRKGGGDVRVRLRDDCDDSRVRGSYGQTWSGDDCRVRADGNILLISRSPVQASCSGSAKELVRTRNEPVEDTLYQRQHDGVRPSTANGGRSVVDETLAEVRSGDEVGREESTEILREHGTVGG</sequence>
<proteinExistence type="predicted"/>
<dbReference type="Proteomes" id="UP000076532">
    <property type="component" value="Unassembled WGS sequence"/>
</dbReference>
<reference evidence="2 3" key="1">
    <citation type="journal article" date="2016" name="Mol. Biol. Evol.">
        <title>Comparative Genomics of Early-Diverging Mushroom-Forming Fungi Provides Insights into the Origins of Lignocellulose Decay Capabilities.</title>
        <authorList>
            <person name="Nagy L.G."/>
            <person name="Riley R."/>
            <person name="Tritt A."/>
            <person name="Adam C."/>
            <person name="Daum C."/>
            <person name="Floudas D."/>
            <person name="Sun H."/>
            <person name="Yadav J.S."/>
            <person name="Pangilinan J."/>
            <person name="Larsson K.H."/>
            <person name="Matsuura K."/>
            <person name="Barry K."/>
            <person name="Labutti K."/>
            <person name="Kuo R."/>
            <person name="Ohm R.A."/>
            <person name="Bhattacharya S.S."/>
            <person name="Shirouzu T."/>
            <person name="Yoshinaga Y."/>
            <person name="Martin F.M."/>
            <person name="Grigoriev I.V."/>
            <person name="Hibbett D.S."/>
        </authorList>
    </citation>
    <scope>NUCLEOTIDE SEQUENCE [LARGE SCALE GENOMIC DNA]</scope>
    <source>
        <strain evidence="2 3">CBS 109695</strain>
    </source>
</reference>